<dbReference type="Pfam" id="PF05484">
    <property type="entry name" value="LRV_FeS"/>
    <property type="match status" value="1"/>
</dbReference>
<accession>A0A858Q6A4</accession>
<dbReference type="AlphaFoldDB" id="A0A858Q6A4"/>
<gene>
    <name evidence="2" type="ORF">GNH96_04910</name>
</gene>
<feature type="domain" description="LRV FeS4 cluster" evidence="1">
    <location>
        <begin position="11"/>
        <end position="62"/>
    </location>
</feature>
<reference evidence="3" key="1">
    <citation type="submission" date="2019-12" db="EMBL/GenBank/DDBJ databases">
        <authorList>
            <person name="Awala S.I."/>
            <person name="Rhee S.K."/>
        </authorList>
    </citation>
    <scope>NUCLEOTIDE SEQUENCE [LARGE SCALE GENOMIC DNA]</scope>
    <source>
        <strain evidence="3">IM1</strain>
    </source>
</reference>
<keyword evidence="3" id="KW-1185">Reference proteome</keyword>
<dbReference type="InterPro" id="IPR008665">
    <property type="entry name" value="LRV_FeS"/>
</dbReference>
<dbReference type="Proteomes" id="UP000503004">
    <property type="component" value="Chromosome"/>
</dbReference>
<evidence type="ECO:0000259" key="1">
    <source>
        <dbReference type="Pfam" id="PF05484"/>
    </source>
</evidence>
<evidence type="ECO:0000313" key="3">
    <source>
        <dbReference type="Proteomes" id="UP000503004"/>
    </source>
</evidence>
<dbReference type="InterPro" id="IPR004830">
    <property type="entry name" value="LRR_variant"/>
</dbReference>
<dbReference type="SUPFAM" id="SSF48371">
    <property type="entry name" value="ARM repeat"/>
    <property type="match status" value="1"/>
</dbReference>
<evidence type="ECO:0000313" key="2">
    <source>
        <dbReference type="EMBL" id="QJD29369.1"/>
    </source>
</evidence>
<protein>
    <submittedName>
        <fullName evidence="2">LRV FeS4 cluster domain-containing protein</fullName>
    </submittedName>
</protein>
<sequence length="263" mass="30403">MGTTTNDIDEARDWQGKLLDCRTCEQREGLTEGRCHLGHACVHDLYARRIDRFFKWNPDLAKAYLEHPYFETRAVAAKHVELFYLPRLVGDPDETVRQSVAQRLPVRSRQFEILRRDPHRDVRVRVAERLEPGDLAAMIGDEDYFVRQIVARRLPPGLLVKMIHDRDPEVRKVVAQRIAPEWLPTLAADREVGVRLAAVRRMDNKQLKQLIKDPDWRLRYEVASRLELADLEPMRADPDPAVRELVAQRLGEPPGEAVLPEAC</sequence>
<dbReference type="InterPro" id="IPR016024">
    <property type="entry name" value="ARM-type_fold"/>
</dbReference>
<organism evidence="2 3">
    <name type="scientific">Methylococcus geothermalis</name>
    <dbReference type="NCBI Taxonomy" id="2681310"/>
    <lineage>
        <taxon>Bacteria</taxon>
        <taxon>Pseudomonadati</taxon>
        <taxon>Pseudomonadota</taxon>
        <taxon>Gammaproteobacteria</taxon>
        <taxon>Methylococcales</taxon>
        <taxon>Methylococcaceae</taxon>
        <taxon>Methylococcus</taxon>
    </lineage>
</organism>
<dbReference type="Pfam" id="PF01816">
    <property type="entry name" value="LRV"/>
    <property type="match status" value="1"/>
</dbReference>
<name>A0A858Q6A4_9GAMM</name>
<dbReference type="KEGG" id="metu:GNH96_04910"/>
<dbReference type="Gene3D" id="1.25.10.10">
    <property type="entry name" value="Leucine-rich Repeat Variant"/>
    <property type="match status" value="1"/>
</dbReference>
<dbReference type="InterPro" id="IPR011989">
    <property type="entry name" value="ARM-like"/>
</dbReference>
<dbReference type="RefSeq" id="WP_169602658.1">
    <property type="nucleotide sequence ID" value="NZ_CP046565.1"/>
</dbReference>
<proteinExistence type="predicted"/>
<dbReference type="EMBL" id="CP046565">
    <property type="protein sequence ID" value="QJD29369.1"/>
    <property type="molecule type" value="Genomic_DNA"/>
</dbReference>